<feature type="region of interest" description="Disordered" evidence="1">
    <location>
        <begin position="708"/>
        <end position="727"/>
    </location>
</feature>
<sequence>DNEECVSFAYGASASTSWSRFRCRLSKTIDSVGQTKYNANADNKWDFYLRNEVSLCISMILHAVRHSDSPVKSPYPFTDKLANNWGDLITGSQVIDFDEEGDRLSYKLKVRTVRASKLQLQNLFGYRLETNTLGNQQLTFYIMFQDVSHICSLSSTADHYSKTDLVTSDDYSTNWFFKTHIEPSGYEKHSNRRGNPDKFQRDIDDIQNVKTVQNCANMCSADRECVSFAYGGSGSTGYSRLRCRLSKTIDSVAKTIHDANAKWDFYLKEQDNDQVCLCTLLLPVVPHTDLSVTASGRLRVSSLPRSRGGRLCTRDELANGCAAFTGCSFDDSNAAAFAWTSNAASPEACTGPAGDSASYASCREFVTAFDALYDAWLSSGISDIVDIDYDGDYLQIGNWRLARTRENGSNSHLSISSRTQSMTSQIFRSTGTLHPGPRSDYHGFDRTGSNGLTNSGQPIVFGHKAVQIRDWRIRQINSDHLSVTNENGNVSRIYRSDGTVHGNVKSLGGYVTADLGEPACVYLTSSFLQIGDWRFGEITSHLSVTHKDGKTAMIYRHDGTIHPGPRSDYNAWTLVDDEVLAGTKDGCIGSNPMRAKSTVAVGQDFGNVRFPSDVAFDIDTSSGVASFDSYLYDSSLSTDEAVQFCGAVYGPPLELSKACDSSIDVLLGQEISIGLLSSTSKALGDVRGLTTPPGMHRVRILISGKTRLTPSSDQMNPASNATQHGLK</sequence>
<evidence type="ECO:0000313" key="4">
    <source>
        <dbReference type="Proteomes" id="UP000266841"/>
    </source>
</evidence>
<organism evidence="3 4">
    <name type="scientific">Thalassiosira oceanica</name>
    <name type="common">Marine diatom</name>
    <dbReference type="NCBI Taxonomy" id="159749"/>
    <lineage>
        <taxon>Eukaryota</taxon>
        <taxon>Sar</taxon>
        <taxon>Stramenopiles</taxon>
        <taxon>Ochrophyta</taxon>
        <taxon>Bacillariophyta</taxon>
        <taxon>Coscinodiscophyceae</taxon>
        <taxon>Thalassiosirophycidae</taxon>
        <taxon>Thalassiosirales</taxon>
        <taxon>Thalassiosiraceae</taxon>
        <taxon>Thalassiosira</taxon>
    </lineage>
</organism>
<evidence type="ECO:0000313" key="3">
    <source>
        <dbReference type="EMBL" id="EJK46958.1"/>
    </source>
</evidence>
<dbReference type="Pfam" id="PF00024">
    <property type="entry name" value="PAN_1"/>
    <property type="match status" value="1"/>
</dbReference>
<keyword evidence="4" id="KW-1185">Reference proteome</keyword>
<feature type="non-terminal residue" evidence="3">
    <location>
        <position position="1"/>
    </location>
</feature>
<dbReference type="EMBL" id="AGNL01047439">
    <property type="protein sequence ID" value="EJK46958.1"/>
    <property type="molecule type" value="Genomic_DNA"/>
</dbReference>
<comment type="caution">
    <text evidence="3">The sequence shown here is derived from an EMBL/GenBank/DDBJ whole genome shotgun (WGS) entry which is preliminary data.</text>
</comment>
<accession>K0R2N3</accession>
<dbReference type="AlphaFoldDB" id="K0R2N3"/>
<name>K0R2N3_THAOC</name>
<evidence type="ECO:0000256" key="1">
    <source>
        <dbReference type="SAM" id="MobiDB-lite"/>
    </source>
</evidence>
<evidence type="ECO:0000259" key="2">
    <source>
        <dbReference type="Pfam" id="PF00024"/>
    </source>
</evidence>
<protein>
    <recommendedName>
        <fullName evidence="2">Apple domain-containing protein</fullName>
    </recommendedName>
</protein>
<gene>
    <name evidence="3" type="ORF">THAOC_34354</name>
</gene>
<reference evidence="3 4" key="1">
    <citation type="journal article" date="2012" name="Genome Biol.">
        <title>Genome and low-iron response of an oceanic diatom adapted to chronic iron limitation.</title>
        <authorList>
            <person name="Lommer M."/>
            <person name="Specht M."/>
            <person name="Roy A.S."/>
            <person name="Kraemer L."/>
            <person name="Andreson R."/>
            <person name="Gutowska M.A."/>
            <person name="Wolf J."/>
            <person name="Bergner S.V."/>
            <person name="Schilhabel M.B."/>
            <person name="Klostermeier U.C."/>
            <person name="Beiko R.G."/>
            <person name="Rosenstiel P."/>
            <person name="Hippler M."/>
            <person name="Laroche J."/>
        </authorList>
    </citation>
    <scope>NUCLEOTIDE SEQUENCE [LARGE SCALE GENOMIC DNA]</scope>
    <source>
        <strain evidence="3 4">CCMP1005</strain>
    </source>
</reference>
<feature type="domain" description="Apple" evidence="2">
    <location>
        <begin position="201"/>
        <end position="266"/>
    </location>
</feature>
<dbReference type="InterPro" id="IPR003609">
    <property type="entry name" value="Pan_app"/>
</dbReference>
<dbReference type="Proteomes" id="UP000266841">
    <property type="component" value="Unassembled WGS sequence"/>
</dbReference>
<proteinExistence type="predicted"/>